<feature type="binding site" evidence="6">
    <location>
        <position position="110"/>
    </location>
    <ligand>
        <name>Fe cation</name>
        <dbReference type="ChEBI" id="CHEBI:24875"/>
    </ligand>
</feature>
<dbReference type="GO" id="GO:0005737">
    <property type="term" value="C:cytoplasm"/>
    <property type="evidence" value="ECO:0007669"/>
    <property type="project" value="UniProtKB-SubCell"/>
</dbReference>
<comment type="subcellular location">
    <subcellularLocation>
        <location evidence="6">Cytoplasm</location>
    </subcellularLocation>
</comment>
<comment type="similarity">
    <text evidence="6">Belongs to the KAE1 / TsaD family.</text>
</comment>
<dbReference type="FunFam" id="3.30.420.40:FF:000012">
    <property type="entry name" value="tRNA N6-adenosine threonylcarbamoyltransferase"/>
    <property type="match status" value="1"/>
</dbReference>
<sequence length="337" mass="37126">MKILAIDTSCDETAVAITHNTKVVSNKIWSQAVLHASFGGVMPSLAQRQHQERIDYIVNRAMLNAKCQMLNIDAIAVTIGPGLGIALGVGINKAKELAIKYKLPLIPVNHVEGHLLSSFVNSKFPMLGLVLSGGTTMLCLVKNIGDYEILAETSDDALGEALDKAARLLGLGYPGGAILEKIARLGDPNKYKLPLPLRNDKIKNRFSYSGLKTALVRLFSTIKDPSKQDIYDLAASFQSTAFDHIIRVLEYHCSQKVTSLLFGGGVANNILLKSKLRKLLKKYNIKLHVPYTKKLNGDNAGMIGVTAYLKIKNQKLKLEDFYNYESVDRNPRLELGY</sequence>
<dbReference type="InterPro" id="IPR043129">
    <property type="entry name" value="ATPase_NBD"/>
</dbReference>
<evidence type="ECO:0000259" key="7">
    <source>
        <dbReference type="Pfam" id="PF00814"/>
    </source>
</evidence>
<keyword evidence="6" id="KW-0963">Cytoplasm</keyword>
<evidence type="ECO:0000256" key="4">
    <source>
        <dbReference type="ARBA" id="ARBA00023315"/>
    </source>
</evidence>
<proteinExistence type="inferred from homology"/>
<protein>
    <recommendedName>
        <fullName evidence="6">tRNA N6-adenosine threonylcarbamoyltransferase</fullName>
        <ecNumber evidence="6">2.3.1.234</ecNumber>
    </recommendedName>
    <alternativeName>
        <fullName evidence="6">N6-L-threonylcarbamoyladenine synthase</fullName>
        <shortName evidence="6">t(6)A synthase</shortName>
    </alternativeName>
    <alternativeName>
        <fullName evidence="6">t(6)A37 threonylcarbamoyladenosine biosynthesis protein TsaD</fullName>
    </alternativeName>
    <alternativeName>
        <fullName evidence="6">tRNA threonylcarbamoyladenosine biosynthesis protein TsaD</fullName>
    </alternativeName>
</protein>
<dbReference type="STRING" id="1618566.UR35_C0009G0034"/>
<comment type="caution">
    <text evidence="8">The sequence shown here is derived from an EMBL/GenBank/DDBJ whole genome shotgun (WGS) entry which is preliminary data.</text>
</comment>
<dbReference type="SUPFAM" id="SSF53067">
    <property type="entry name" value="Actin-like ATPase domain"/>
    <property type="match status" value="1"/>
</dbReference>
<feature type="binding site" evidence="6">
    <location>
        <position position="298"/>
    </location>
    <ligand>
        <name>Fe cation</name>
        <dbReference type="ChEBI" id="CHEBI:24875"/>
    </ligand>
</feature>
<feature type="binding site" evidence="6">
    <location>
        <position position="180"/>
    </location>
    <ligand>
        <name>substrate</name>
    </ligand>
</feature>
<dbReference type="Pfam" id="PF00814">
    <property type="entry name" value="TsaD"/>
    <property type="match status" value="1"/>
</dbReference>
<keyword evidence="1 6" id="KW-0808">Transferase</keyword>
<comment type="cofactor">
    <cofactor evidence="6">
        <name>Fe(2+)</name>
        <dbReference type="ChEBI" id="CHEBI:29033"/>
    </cofactor>
    <text evidence="6">Binds 1 Fe(2+) ion per subunit.</text>
</comment>
<dbReference type="PRINTS" id="PR00789">
    <property type="entry name" value="OSIALOPTASE"/>
</dbReference>
<dbReference type="PANTHER" id="PTHR11735:SF6">
    <property type="entry name" value="TRNA N6-ADENOSINE THREONYLCARBAMOYLTRANSFERASE, MITOCHONDRIAL"/>
    <property type="match status" value="1"/>
</dbReference>
<gene>
    <name evidence="6" type="primary">tsaD</name>
    <name evidence="8" type="ORF">UR35_C0009G0034</name>
</gene>
<evidence type="ECO:0000313" key="9">
    <source>
        <dbReference type="Proteomes" id="UP000034778"/>
    </source>
</evidence>
<evidence type="ECO:0000256" key="6">
    <source>
        <dbReference type="HAMAP-Rule" id="MF_01445"/>
    </source>
</evidence>
<dbReference type="InterPro" id="IPR022450">
    <property type="entry name" value="TsaD"/>
</dbReference>
<dbReference type="GO" id="GO:0005506">
    <property type="term" value="F:iron ion binding"/>
    <property type="evidence" value="ECO:0007669"/>
    <property type="project" value="UniProtKB-UniRule"/>
</dbReference>
<dbReference type="PATRIC" id="fig|1618566.3.peg.746"/>
<feature type="domain" description="Gcp-like" evidence="7">
    <location>
        <begin position="22"/>
        <end position="304"/>
    </location>
</feature>
<dbReference type="AlphaFoldDB" id="A0A0F9ZJC0"/>
<feature type="binding site" evidence="6">
    <location>
        <begin position="130"/>
        <end position="134"/>
    </location>
    <ligand>
        <name>substrate</name>
    </ligand>
</feature>
<keyword evidence="2 6" id="KW-0819">tRNA processing</keyword>
<evidence type="ECO:0000256" key="2">
    <source>
        <dbReference type="ARBA" id="ARBA00022694"/>
    </source>
</evidence>
<dbReference type="Proteomes" id="UP000034778">
    <property type="component" value="Unassembled WGS sequence"/>
</dbReference>
<dbReference type="EC" id="2.3.1.234" evidence="6"/>
<keyword evidence="4 6" id="KW-0012">Acyltransferase</keyword>
<reference evidence="8 9" key="1">
    <citation type="journal article" date="2015" name="Nature">
        <title>rRNA introns, odd ribosomes, and small enigmatic genomes across a large radiation of phyla.</title>
        <authorList>
            <person name="Brown C.T."/>
            <person name="Hug L.A."/>
            <person name="Thomas B.C."/>
            <person name="Sharon I."/>
            <person name="Castelle C.J."/>
            <person name="Singh A."/>
            <person name="Wilkins M.J."/>
            <person name="Williams K.H."/>
            <person name="Banfield J.F."/>
        </authorList>
    </citation>
    <scope>NUCLEOTIDE SEQUENCE [LARGE SCALE GENOMIC DNA]</scope>
</reference>
<organism evidence="8 9">
    <name type="scientific">Candidatus Woesebacteria bacterium GW2011_GWB1_33_22</name>
    <dbReference type="NCBI Taxonomy" id="1618566"/>
    <lineage>
        <taxon>Bacteria</taxon>
        <taxon>Candidatus Woeseibacteriota</taxon>
    </lineage>
</organism>
<keyword evidence="6" id="KW-0408">Iron</keyword>
<keyword evidence="3 6" id="KW-0479">Metal-binding</keyword>
<comment type="catalytic activity">
    <reaction evidence="5 6">
        <text>L-threonylcarbamoyladenylate + adenosine(37) in tRNA = N(6)-L-threonylcarbamoyladenosine(37) in tRNA + AMP + H(+)</text>
        <dbReference type="Rhea" id="RHEA:37059"/>
        <dbReference type="Rhea" id="RHEA-COMP:10162"/>
        <dbReference type="Rhea" id="RHEA-COMP:10163"/>
        <dbReference type="ChEBI" id="CHEBI:15378"/>
        <dbReference type="ChEBI" id="CHEBI:73682"/>
        <dbReference type="ChEBI" id="CHEBI:74411"/>
        <dbReference type="ChEBI" id="CHEBI:74418"/>
        <dbReference type="ChEBI" id="CHEBI:456215"/>
        <dbReference type="EC" id="2.3.1.234"/>
    </reaction>
</comment>
<feature type="binding site" evidence="6">
    <location>
        <position position="269"/>
    </location>
    <ligand>
        <name>substrate</name>
    </ligand>
</feature>
<evidence type="ECO:0000313" key="8">
    <source>
        <dbReference type="EMBL" id="KKP44323.1"/>
    </source>
</evidence>
<dbReference type="NCBIfam" id="TIGR00329">
    <property type="entry name" value="gcp_kae1"/>
    <property type="match status" value="1"/>
</dbReference>
<evidence type="ECO:0000256" key="3">
    <source>
        <dbReference type="ARBA" id="ARBA00022723"/>
    </source>
</evidence>
<dbReference type="GO" id="GO:0061711">
    <property type="term" value="F:tRNA N(6)-L-threonylcarbamoyladenine synthase activity"/>
    <property type="evidence" value="ECO:0007669"/>
    <property type="project" value="UniProtKB-EC"/>
</dbReference>
<dbReference type="EMBL" id="LBOW01000009">
    <property type="protein sequence ID" value="KKP44323.1"/>
    <property type="molecule type" value="Genomic_DNA"/>
</dbReference>
<comment type="function">
    <text evidence="6">Required for the formation of a threonylcarbamoyl group on adenosine at position 37 (t(6)A37) in tRNAs that read codons beginning with adenine. Is involved in the transfer of the threonylcarbamoyl moiety of threonylcarbamoyl-AMP (TC-AMP) to the N6 group of A37, together with TsaE and TsaB. TsaD likely plays a direct catalytic role in this reaction.</text>
</comment>
<name>A0A0F9ZJC0_9BACT</name>
<evidence type="ECO:0000256" key="5">
    <source>
        <dbReference type="ARBA" id="ARBA00048117"/>
    </source>
</evidence>
<feature type="binding site" evidence="6">
    <location>
        <position position="114"/>
    </location>
    <ligand>
        <name>Fe cation</name>
        <dbReference type="ChEBI" id="CHEBI:24875"/>
    </ligand>
</feature>
<dbReference type="InterPro" id="IPR017861">
    <property type="entry name" value="KAE1/TsaD"/>
</dbReference>
<feature type="binding site" evidence="6">
    <location>
        <position position="163"/>
    </location>
    <ligand>
        <name>substrate</name>
    </ligand>
</feature>
<evidence type="ECO:0000256" key="1">
    <source>
        <dbReference type="ARBA" id="ARBA00022679"/>
    </source>
</evidence>
<dbReference type="PANTHER" id="PTHR11735">
    <property type="entry name" value="TRNA N6-ADENOSINE THREONYLCARBAMOYLTRANSFERASE"/>
    <property type="match status" value="1"/>
</dbReference>
<feature type="binding site" evidence="6">
    <location>
        <position position="176"/>
    </location>
    <ligand>
        <name>substrate</name>
    </ligand>
</feature>
<accession>A0A0F9ZJC0</accession>
<dbReference type="Gene3D" id="3.30.420.40">
    <property type="match status" value="2"/>
</dbReference>
<dbReference type="NCBIfam" id="TIGR03723">
    <property type="entry name" value="T6A_TsaD_YgjD"/>
    <property type="match status" value="1"/>
</dbReference>
<dbReference type="InterPro" id="IPR000905">
    <property type="entry name" value="Gcp-like_dom"/>
</dbReference>
<dbReference type="HAMAP" id="MF_01445">
    <property type="entry name" value="TsaD"/>
    <property type="match status" value="1"/>
</dbReference>
<dbReference type="GO" id="GO:0002949">
    <property type="term" value="P:tRNA threonylcarbamoyladenosine modification"/>
    <property type="evidence" value="ECO:0007669"/>
    <property type="project" value="UniProtKB-UniRule"/>
</dbReference>